<dbReference type="GO" id="GO:0016410">
    <property type="term" value="F:N-acyltransferase activity"/>
    <property type="evidence" value="ECO:0007669"/>
    <property type="project" value="UniProtKB-UniRule"/>
</dbReference>
<feature type="compositionally biased region" description="Gly residues" evidence="9">
    <location>
        <begin position="537"/>
        <end position="549"/>
    </location>
</feature>
<feature type="transmembrane region" description="Helical" evidence="8">
    <location>
        <begin position="57"/>
        <end position="76"/>
    </location>
</feature>
<feature type="domain" description="CN hydrolase" evidence="10">
    <location>
        <begin position="217"/>
        <end position="465"/>
    </location>
</feature>
<feature type="compositionally biased region" description="Polar residues" evidence="9">
    <location>
        <begin position="558"/>
        <end position="570"/>
    </location>
</feature>
<keyword evidence="7 8" id="KW-0012">Acyltransferase</keyword>
<evidence type="ECO:0000256" key="9">
    <source>
        <dbReference type="SAM" id="MobiDB-lite"/>
    </source>
</evidence>
<comment type="subcellular location">
    <subcellularLocation>
        <location evidence="1 8">Cell membrane</location>
        <topology evidence="1 8">Multi-pass membrane protein</topology>
    </subcellularLocation>
</comment>
<evidence type="ECO:0000256" key="4">
    <source>
        <dbReference type="ARBA" id="ARBA00022692"/>
    </source>
</evidence>
<feature type="transmembrane region" description="Helical" evidence="8">
    <location>
        <begin position="114"/>
        <end position="134"/>
    </location>
</feature>
<dbReference type="KEGG" id="sclf:BB341_25000"/>
<keyword evidence="4 8" id="KW-0812">Transmembrane</keyword>
<dbReference type="InterPro" id="IPR004563">
    <property type="entry name" value="Apolipo_AcylTrfase"/>
</dbReference>
<name>E2PU36_STRCL</name>
<dbReference type="Pfam" id="PF00795">
    <property type="entry name" value="CN_hydrolase"/>
    <property type="match status" value="1"/>
</dbReference>
<comment type="pathway">
    <text evidence="8">Protein modification; lipoprotein biosynthesis (N-acyl transfer).</text>
</comment>
<keyword evidence="12" id="KW-1185">Reference proteome</keyword>
<dbReference type="STRING" id="1901.BB341_25000"/>
<dbReference type="EC" id="2.3.1.269" evidence="8"/>
<comment type="similarity">
    <text evidence="8">Belongs to the CN hydrolase family. Apolipoprotein N-acyltransferase subfamily.</text>
</comment>
<dbReference type="Proteomes" id="UP000002357">
    <property type="component" value="Chromosome"/>
</dbReference>
<keyword evidence="11" id="KW-0449">Lipoprotein</keyword>
<dbReference type="InterPro" id="IPR003010">
    <property type="entry name" value="C-N_Hydrolase"/>
</dbReference>
<dbReference type="CDD" id="cd07571">
    <property type="entry name" value="ALP_N-acyl_transferase"/>
    <property type="match status" value="1"/>
</dbReference>
<dbReference type="Pfam" id="PF20154">
    <property type="entry name" value="LNT_N"/>
    <property type="match status" value="1"/>
</dbReference>
<evidence type="ECO:0000256" key="7">
    <source>
        <dbReference type="ARBA" id="ARBA00023315"/>
    </source>
</evidence>
<evidence type="ECO:0000313" key="11">
    <source>
        <dbReference type="EMBL" id="EFG05655.1"/>
    </source>
</evidence>
<evidence type="ECO:0000256" key="2">
    <source>
        <dbReference type="ARBA" id="ARBA00022475"/>
    </source>
</evidence>
<accession>E2PU36</accession>
<dbReference type="GO" id="GO:0005886">
    <property type="term" value="C:plasma membrane"/>
    <property type="evidence" value="ECO:0007669"/>
    <property type="project" value="UniProtKB-SubCell"/>
</dbReference>
<sequence>MQFTSGVARSARRSAAAVVAGALPVLAFPEPSLWWWAFLALVPWMLLLRTAPTGRRAAVEGWLGGLGFIVAVHHWLIPSLHVFTVVLGALLGLLWAPWGLLVRSLLRGPGPGRALAALVVLPSGWLLIELIRSWEGLGGPWGLLGAAEWRIDPALRLASLGGVWLLSLLVVAVNTAVTEVVALPRTRTAVVCAAVLGAVLVTAGAAGAPRPGEAGRARIALVQPGVFDGPDGADRRFARAEELTRTLAGRDPDLVVWGESSVGADLGQRPDLAARLAALSRAVGADLLVNVDARRTGAGGGGIFKSAVLVGPQGPTGERYDKMRLVPFGEYVPARGLLGWATSVGKAAAEDRSRGTRPVVLTLSGARPRVGPLVCFESAFPDMGRRLVRDGADLLVVQSATSTFQSGWAPEQHASLAALRAAETGRPVAHATLTGVSAVHGADGGRIGPALSTETSAAAVYEVPLVQGMTAYVRLGNWSAGAALIALSAWGAAGGGLRLIRRADRGQDTDRGGGAGRAAGHQRRPGRSAGRERDPGQAGGRGRGPGAAGQGRAERSWIPSTTRSHSSWVSRASRALRTVPARTASRKESTTCSMPRCRATGTQSPRLRTLGCPLWSTISAISRTSRLVSWPETSRISWVEPLLRFITPMAVNPSPESWSITWWTSPSTTLARTSVWSTVPGTRKRRVSTTWMKSS</sequence>
<dbReference type="NCBIfam" id="TIGR00546">
    <property type="entry name" value="lnt"/>
    <property type="match status" value="1"/>
</dbReference>
<comment type="catalytic activity">
    <reaction evidence="8">
        <text>N-terminal S-1,2-diacyl-sn-glyceryl-L-cysteinyl-[lipoprotein] + a glycerophospholipid = N-acyl-S-1,2-diacyl-sn-glyceryl-L-cysteinyl-[lipoprotein] + a 2-acyl-sn-glycero-3-phospholipid + H(+)</text>
        <dbReference type="Rhea" id="RHEA:48228"/>
        <dbReference type="Rhea" id="RHEA-COMP:14681"/>
        <dbReference type="Rhea" id="RHEA-COMP:14684"/>
        <dbReference type="ChEBI" id="CHEBI:15378"/>
        <dbReference type="ChEBI" id="CHEBI:136912"/>
        <dbReference type="ChEBI" id="CHEBI:140656"/>
        <dbReference type="ChEBI" id="CHEBI:140657"/>
        <dbReference type="ChEBI" id="CHEBI:140660"/>
        <dbReference type="EC" id="2.3.1.269"/>
    </reaction>
</comment>
<dbReference type="Gene3D" id="3.60.110.10">
    <property type="entry name" value="Carbon-nitrogen hydrolase"/>
    <property type="match status" value="1"/>
</dbReference>
<evidence type="ECO:0000256" key="1">
    <source>
        <dbReference type="ARBA" id="ARBA00004651"/>
    </source>
</evidence>
<gene>
    <name evidence="8" type="primary">lnt</name>
    <name evidence="11" type="ORF">SCLAV_0579</name>
</gene>
<evidence type="ECO:0000313" key="12">
    <source>
        <dbReference type="Proteomes" id="UP000002357"/>
    </source>
</evidence>
<keyword evidence="2 8" id="KW-1003">Cell membrane</keyword>
<proteinExistence type="inferred from homology"/>
<dbReference type="AlphaFoldDB" id="E2PU36"/>
<dbReference type="HAMAP" id="MF_01148">
    <property type="entry name" value="Lnt"/>
    <property type="match status" value="1"/>
</dbReference>
<keyword evidence="6 8" id="KW-0472">Membrane</keyword>
<dbReference type="PANTHER" id="PTHR38686">
    <property type="entry name" value="APOLIPOPROTEIN N-ACYLTRANSFERASE"/>
    <property type="match status" value="1"/>
</dbReference>
<dbReference type="PROSITE" id="PS50263">
    <property type="entry name" value="CN_HYDROLASE"/>
    <property type="match status" value="1"/>
</dbReference>
<dbReference type="InterPro" id="IPR045378">
    <property type="entry name" value="LNT_N"/>
</dbReference>
<comment type="function">
    <text evidence="8">Catalyzes the phospholipid dependent N-acylation of the N-terminal cysteine of apolipoprotein, the last step in lipoprotein maturation.</text>
</comment>
<evidence type="ECO:0000256" key="8">
    <source>
        <dbReference type="HAMAP-Rule" id="MF_01148"/>
    </source>
</evidence>
<feature type="transmembrane region" description="Helical" evidence="8">
    <location>
        <begin position="154"/>
        <end position="177"/>
    </location>
</feature>
<evidence type="ECO:0000256" key="3">
    <source>
        <dbReference type="ARBA" id="ARBA00022679"/>
    </source>
</evidence>
<dbReference type="OrthoDB" id="9804277at2"/>
<feature type="transmembrane region" description="Helical" evidence="8">
    <location>
        <begin position="33"/>
        <end position="50"/>
    </location>
</feature>
<dbReference type="UniPathway" id="UPA00666"/>
<dbReference type="InterPro" id="IPR036526">
    <property type="entry name" value="C-N_Hydrolase_sf"/>
</dbReference>
<feature type="region of interest" description="Disordered" evidence="9">
    <location>
        <begin position="504"/>
        <end position="603"/>
    </location>
</feature>
<reference evidence="11 12" key="1">
    <citation type="journal article" date="2010" name="Genome Biol. Evol.">
        <title>The sequence of a 1.8-mb bacterial linear plasmid reveals a rich evolutionary reservoir of secondary metabolic pathways.</title>
        <authorList>
            <person name="Medema M.H."/>
            <person name="Trefzer A."/>
            <person name="Kovalchuk A."/>
            <person name="van den Berg M."/>
            <person name="Mueller U."/>
            <person name="Heijne W."/>
            <person name="Wu L."/>
            <person name="Alam M.T."/>
            <person name="Ronning C.M."/>
            <person name="Nierman W.C."/>
            <person name="Bovenberg R.A.L."/>
            <person name="Breitling R."/>
            <person name="Takano E."/>
        </authorList>
    </citation>
    <scope>NUCLEOTIDE SEQUENCE [LARGE SCALE GENOMIC DNA]</scope>
    <source>
        <strain evidence="12">ATCC 27064 / DSM 738 / JCM 4710 / NBRC 13307 / NCIMB 12785 / NRRL 3585 / VKM Ac-602</strain>
    </source>
</reference>
<dbReference type="PANTHER" id="PTHR38686:SF1">
    <property type="entry name" value="APOLIPOPROTEIN N-ACYLTRANSFERASE"/>
    <property type="match status" value="1"/>
</dbReference>
<dbReference type="GO" id="GO:0042158">
    <property type="term" value="P:lipoprotein biosynthetic process"/>
    <property type="evidence" value="ECO:0007669"/>
    <property type="project" value="UniProtKB-UniRule"/>
</dbReference>
<evidence type="ECO:0000256" key="6">
    <source>
        <dbReference type="ARBA" id="ARBA00023136"/>
    </source>
</evidence>
<organism evidence="11 12">
    <name type="scientific">Streptomyces clavuligerus</name>
    <dbReference type="NCBI Taxonomy" id="1901"/>
    <lineage>
        <taxon>Bacteria</taxon>
        <taxon>Bacillati</taxon>
        <taxon>Actinomycetota</taxon>
        <taxon>Actinomycetes</taxon>
        <taxon>Kitasatosporales</taxon>
        <taxon>Streptomycetaceae</taxon>
        <taxon>Streptomyces</taxon>
    </lineage>
</organism>
<keyword evidence="5 8" id="KW-1133">Transmembrane helix</keyword>
<dbReference type="eggNOG" id="COG0815">
    <property type="taxonomic scope" value="Bacteria"/>
</dbReference>
<evidence type="ECO:0000256" key="5">
    <source>
        <dbReference type="ARBA" id="ARBA00022989"/>
    </source>
</evidence>
<evidence type="ECO:0000259" key="10">
    <source>
        <dbReference type="PROSITE" id="PS50263"/>
    </source>
</evidence>
<feature type="transmembrane region" description="Helical" evidence="8">
    <location>
        <begin position="189"/>
        <end position="208"/>
    </location>
</feature>
<dbReference type="EMBL" id="CM000913">
    <property type="protein sequence ID" value="EFG05655.1"/>
    <property type="molecule type" value="Genomic_DNA"/>
</dbReference>
<dbReference type="SUPFAM" id="SSF56317">
    <property type="entry name" value="Carbon-nitrogen hydrolase"/>
    <property type="match status" value="1"/>
</dbReference>
<protein>
    <recommendedName>
        <fullName evidence="8">Apolipoprotein N-acyltransferase</fullName>
        <shortName evidence="8">ALP N-acyltransferase</shortName>
        <ecNumber evidence="8">2.3.1.269</ecNumber>
    </recommendedName>
</protein>
<feature type="transmembrane region" description="Helical" evidence="8">
    <location>
        <begin position="82"/>
        <end position="102"/>
    </location>
</feature>
<keyword evidence="3 8" id="KW-0808">Transferase</keyword>